<evidence type="ECO:0000256" key="10">
    <source>
        <dbReference type="ARBA" id="ARBA00042072"/>
    </source>
</evidence>
<protein>
    <recommendedName>
        <fullName evidence="9">Ascorbate-specific PTS system EIIA component</fullName>
    </recommendedName>
    <alternativeName>
        <fullName evidence="10">Ascorbate-specific phosphotransferase enzyme IIA component</fullName>
    </alternativeName>
</protein>
<dbReference type="GO" id="GO:0016301">
    <property type="term" value="F:kinase activity"/>
    <property type="evidence" value="ECO:0007669"/>
    <property type="project" value="UniProtKB-KW"/>
</dbReference>
<evidence type="ECO:0000259" key="11">
    <source>
        <dbReference type="PROSITE" id="PS51094"/>
    </source>
</evidence>
<dbReference type="EMBL" id="JAKTMA010000033">
    <property type="protein sequence ID" value="MCR0234457.1"/>
    <property type="molecule type" value="Genomic_DNA"/>
</dbReference>
<proteinExistence type="predicted"/>
<dbReference type="CDD" id="cd00211">
    <property type="entry name" value="PTS_IIA_fru"/>
    <property type="match status" value="1"/>
</dbReference>
<evidence type="ECO:0000256" key="6">
    <source>
        <dbReference type="ARBA" id="ARBA00022683"/>
    </source>
</evidence>
<evidence type="ECO:0000256" key="3">
    <source>
        <dbReference type="ARBA" id="ARBA00022490"/>
    </source>
</evidence>
<sequence length="157" mass="17790">MLELIKEENVEVGVHAADWEDAIRRSAQHLLETGKIEERYIRAMIDAVHRVGPYIVLGNHVALAHARPECGVNELSVHFTTLQPPIPFGSEKFDPVSLIITLAAVDADSHLELISELADILMEETHVERLSSCTTETEREFVELLRRMKEESNAYYI</sequence>
<keyword evidence="4" id="KW-0597">Phosphoprotein</keyword>
<dbReference type="InterPro" id="IPR051351">
    <property type="entry name" value="Ascorbate-PTS_EIIA_comp"/>
</dbReference>
<evidence type="ECO:0000256" key="5">
    <source>
        <dbReference type="ARBA" id="ARBA00022679"/>
    </source>
</evidence>
<accession>A0AAP2URF4</accession>
<comment type="function">
    <text evidence="8">The phosphoenolpyruvate-dependent sugar phosphotransferase system (sugar PTS), a major carbohydrate active transport system, catalyzes the phosphorylation of incoming sugar substrates concomitantly with their translocation across the cell membrane. The enzyme II UlaABC PTS system is involved in ascorbate transport.</text>
</comment>
<reference evidence="12" key="1">
    <citation type="journal article" date="2022" name="Clin. Infect. Dis.">
        <title>Association between Clostridium innocuum and antibiotic-associated diarrhea in adults and children: A cross-sectional study and comparative genomics analysis.</title>
        <authorList>
            <person name="Cherny K.E."/>
            <person name="Muscat E.B."/>
            <person name="Balaji A."/>
            <person name="Mukherjee J."/>
            <person name="Ozer E.A."/>
            <person name="Angarone M.P."/>
            <person name="Hauser A.R."/>
            <person name="Sichel J.S."/>
            <person name="Amponsah E."/>
            <person name="Kociolek L.K."/>
        </authorList>
    </citation>
    <scope>NUCLEOTIDE SEQUENCE</scope>
    <source>
        <strain evidence="12">NU1-AC-029v</strain>
    </source>
</reference>
<feature type="domain" description="PTS EIIA type-2" evidence="11">
    <location>
        <begin position="3"/>
        <end position="148"/>
    </location>
</feature>
<keyword evidence="5" id="KW-0808">Transferase</keyword>
<dbReference type="Pfam" id="PF00359">
    <property type="entry name" value="PTS_EIIA_2"/>
    <property type="match status" value="1"/>
</dbReference>
<evidence type="ECO:0000256" key="2">
    <source>
        <dbReference type="ARBA" id="ARBA00022448"/>
    </source>
</evidence>
<dbReference type="Proteomes" id="UP001203972">
    <property type="component" value="Unassembled WGS sequence"/>
</dbReference>
<dbReference type="InterPro" id="IPR016152">
    <property type="entry name" value="PTrfase/Anion_transptr"/>
</dbReference>
<keyword evidence="3" id="KW-0963">Cytoplasm</keyword>
<name>A0AAP2URF4_CLOIN</name>
<evidence type="ECO:0000256" key="7">
    <source>
        <dbReference type="ARBA" id="ARBA00022777"/>
    </source>
</evidence>
<evidence type="ECO:0000256" key="8">
    <source>
        <dbReference type="ARBA" id="ARBA00037387"/>
    </source>
</evidence>
<dbReference type="AlphaFoldDB" id="A0AAP2URF4"/>
<dbReference type="PANTHER" id="PTHR36203">
    <property type="entry name" value="ASCORBATE-SPECIFIC PTS SYSTEM EIIA COMPONENT"/>
    <property type="match status" value="1"/>
</dbReference>
<evidence type="ECO:0000313" key="12">
    <source>
        <dbReference type="EMBL" id="MCR0234457.1"/>
    </source>
</evidence>
<dbReference type="InterPro" id="IPR002178">
    <property type="entry name" value="PTS_EIIA_type-2_dom"/>
</dbReference>
<keyword evidence="12" id="KW-0762">Sugar transport</keyword>
<dbReference type="PANTHER" id="PTHR36203:SF1">
    <property type="entry name" value="ASCORBATE-SPECIFIC PTS SYSTEM EIIA COMPONENT"/>
    <property type="match status" value="1"/>
</dbReference>
<gene>
    <name evidence="12" type="ORF">MKC95_16935</name>
</gene>
<dbReference type="PROSITE" id="PS51094">
    <property type="entry name" value="PTS_EIIA_TYPE_2"/>
    <property type="match status" value="1"/>
</dbReference>
<dbReference type="SUPFAM" id="SSF55804">
    <property type="entry name" value="Phoshotransferase/anion transport protein"/>
    <property type="match status" value="1"/>
</dbReference>
<dbReference type="Gene3D" id="3.40.930.10">
    <property type="entry name" value="Mannitol-specific EII, Chain A"/>
    <property type="match status" value="1"/>
</dbReference>
<keyword evidence="7" id="KW-0418">Kinase</keyword>
<comment type="caution">
    <text evidence="12">The sequence shown here is derived from an EMBL/GenBank/DDBJ whole genome shotgun (WGS) entry which is preliminary data.</text>
</comment>
<dbReference type="GO" id="GO:0005737">
    <property type="term" value="C:cytoplasm"/>
    <property type="evidence" value="ECO:0007669"/>
    <property type="project" value="UniProtKB-SubCell"/>
</dbReference>
<dbReference type="GO" id="GO:0009401">
    <property type="term" value="P:phosphoenolpyruvate-dependent sugar phosphotransferase system"/>
    <property type="evidence" value="ECO:0007669"/>
    <property type="project" value="UniProtKB-KW"/>
</dbReference>
<comment type="subcellular location">
    <subcellularLocation>
        <location evidence="1">Cytoplasm</location>
    </subcellularLocation>
</comment>
<evidence type="ECO:0000313" key="13">
    <source>
        <dbReference type="Proteomes" id="UP001203972"/>
    </source>
</evidence>
<evidence type="ECO:0000256" key="1">
    <source>
        <dbReference type="ARBA" id="ARBA00004496"/>
    </source>
</evidence>
<evidence type="ECO:0000256" key="9">
    <source>
        <dbReference type="ARBA" id="ARBA00041175"/>
    </source>
</evidence>
<keyword evidence="6" id="KW-0598">Phosphotransferase system</keyword>
<evidence type="ECO:0000256" key="4">
    <source>
        <dbReference type="ARBA" id="ARBA00022553"/>
    </source>
</evidence>
<organism evidence="12 13">
    <name type="scientific">Clostridium innocuum</name>
    <dbReference type="NCBI Taxonomy" id="1522"/>
    <lineage>
        <taxon>Bacteria</taxon>
        <taxon>Bacillati</taxon>
        <taxon>Bacillota</taxon>
        <taxon>Clostridia</taxon>
        <taxon>Eubacteriales</taxon>
        <taxon>Clostridiaceae</taxon>
        <taxon>Clostridium</taxon>
    </lineage>
</organism>
<keyword evidence="2" id="KW-0813">Transport</keyword>